<evidence type="ECO:0000259" key="1">
    <source>
        <dbReference type="Pfam" id="PF25273"/>
    </source>
</evidence>
<evidence type="ECO:0000313" key="2">
    <source>
        <dbReference type="EMBL" id="CAG9827032.1"/>
    </source>
</evidence>
<name>A0A9N9SN32_DIABA</name>
<proteinExistence type="predicted"/>
<protein>
    <recommendedName>
        <fullName evidence="1">DUF7869 domain-containing protein</fullName>
    </recommendedName>
</protein>
<keyword evidence="3" id="KW-1185">Reference proteome</keyword>
<accession>A0A9N9SN32</accession>
<dbReference type="EMBL" id="OU898276">
    <property type="protein sequence ID" value="CAG9827032.1"/>
    <property type="molecule type" value="Genomic_DNA"/>
</dbReference>
<organism evidence="2 3">
    <name type="scientific">Diabrotica balteata</name>
    <name type="common">Banded cucumber beetle</name>
    <dbReference type="NCBI Taxonomy" id="107213"/>
    <lineage>
        <taxon>Eukaryota</taxon>
        <taxon>Metazoa</taxon>
        <taxon>Ecdysozoa</taxon>
        <taxon>Arthropoda</taxon>
        <taxon>Hexapoda</taxon>
        <taxon>Insecta</taxon>
        <taxon>Pterygota</taxon>
        <taxon>Neoptera</taxon>
        <taxon>Endopterygota</taxon>
        <taxon>Coleoptera</taxon>
        <taxon>Polyphaga</taxon>
        <taxon>Cucujiformia</taxon>
        <taxon>Chrysomeloidea</taxon>
        <taxon>Chrysomelidae</taxon>
        <taxon>Galerucinae</taxon>
        <taxon>Diabroticina</taxon>
        <taxon>Diabroticites</taxon>
        <taxon>Diabrotica</taxon>
    </lineage>
</organism>
<feature type="domain" description="DUF7869" evidence="1">
    <location>
        <begin position="37"/>
        <end position="147"/>
    </location>
</feature>
<dbReference type="Proteomes" id="UP001153709">
    <property type="component" value="Chromosome 1"/>
</dbReference>
<gene>
    <name evidence="2" type="ORF">DIABBA_LOCUS1077</name>
</gene>
<dbReference type="InterPro" id="IPR057191">
    <property type="entry name" value="DUF7869"/>
</dbReference>
<dbReference type="PANTHER" id="PTHR10773:SF19">
    <property type="match status" value="1"/>
</dbReference>
<reference evidence="2" key="1">
    <citation type="submission" date="2022-01" db="EMBL/GenBank/DDBJ databases">
        <authorList>
            <person name="King R."/>
        </authorList>
    </citation>
    <scope>NUCLEOTIDE SEQUENCE</scope>
</reference>
<sequence>MKQDAECAKQNPEEITMIAFDLMQTFPTPVISTGNSDEKHQLWTYVLGVHSLATNNAHMYVWNDTQASRGPQEVGSCLLHYFKNVVTKKILYSDQCGGQKRNIKMAVLCDFIVSHPDIVVENIDHKFLVSGHSYLVCDQVFGVISKQKVFFKDI</sequence>
<dbReference type="PANTHER" id="PTHR10773">
    <property type="entry name" value="DNA-DIRECTED RNA POLYMERASES I, II, AND III SUBUNIT RPABC2"/>
    <property type="match status" value="1"/>
</dbReference>
<dbReference type="Pfam" id="PF25273">
    <property type="entry name" value="DUF7869"/>
    <property type="match status" value="1"/>
</dbReference>
<evidence type="ECO:0000313" key="3">
    <source>
        <dbReference type="Proteomes" id="UP001153709"/>
    </source>
</evidence>
<dbReference type="OrthoDB" id="6771654at2759"/>
<dbReference type="AlphaFoldDB" id="A0A9N9SN32"/>